<dbReference type="InterPro" id="IPR052173">
    <property type="entry name" value="Beta-lactam_resp_regulator"/>
</dbReference>
<dbReference type="CDD" id="cd07341">
    <property type="entry name" value="M56_BlaR1_MecR1_like"/>
    <property type="match status" value="1"/>
</dbReference>
<reference evidence="3 4" key="1">
    <citation type="submission" date="2023-07" db="EMBL/GenBank/DDBJ databases">
        <title>Genomic Encyclopedia of Type Strains, Phase IV (KMG-IV): sequencing the most valuable type-strain genomes for metagenomic binning, comparative biology and taxonomic classification.</title>
        <authorList>
            <person name="Goeker M."/>
        </authorList>
    </citation>
    <scope>NUCLEOTIDE SEQUENCE [LARGE SCALE GENOMIC DNA]</scope>
    <source>
        <strain evidence="3 4">DSM 23837</strain>
    </source>
</reference>
<dbReference type="EMBL" id="JAUSTT010000027">
    <property type="protein sequence ID" value="MDQ0177775.1"/>
    <property type="molecule type" value="Genomic_DNA"/>
</dbReference>
<dbReference type="PANTHER" id="PTHR34978:SF3">
    <property type="entry name" value="SLR0241 PROTEIN"/>
    <property type="match status" value="1"/>
</dbReference>
<keyword evidence="4" id="KW-1185">Reference proteome</keyword>
<comment type="caution">
    <text evidence="3">The sequence shown here is derived from an EMBL/GenBank/DDBJ whole genome shotgun (WGS) entry which is preliminary data.</text>
</comment>
<keyword evidence="1" id="KW-0812">Transmembrane</keyword>
<gene>
    <name evidence="3" type="ORF">J2S08_003656</name>
</gene>
<evidence type="ECO:0000313" key="3">
    <source>
        <dbReference type="EMBL" id="MDQ0177775.1"/>
    </source>
</evidence>
<dbReference type="Pfam" id="PF05569">
    <property type="entry name" value="Peptidase_M56"/>
    <property type="match status" value="1"/>
</dbReference>
<accession>A0ABT9WWU9</accession>
<evidence type="ECO:0000259" key="2">
    <source>
        <dbReference type="Pfam" id="PF05569"/>
    </source>
</evidence>
<name>A0ABT9WWU9_9BACI</name>
<dbReference type="Proteomes" id="UP001223586">
    <property type="component" value="Unassembled WGS sequence"/>
</dbReference>
<feature type="transmembrane region" description="Helical" evidence="1">
    <location>
        <begin position="38"/>
        <end position="57"/>
    </location>
</feature>
<dbReference type="PANTHER" id="PTHR34978">
    <property type="entry name" value="POSSIBLE SENSOR-TRANSDUCER PROTEIN BLAR"/>
    <property type="match status" value="1"/>
</dbReference>
<proteinExistence type="predicted"/>
<feature type="transmembrane region" description="Helical" evidence="1">
    <location>
        <begin position="347"/>
        <end position="367"/>
    </location>
</feature>
<feature type="domain" description="Peptidase M56" evidence="2">
    <location>
        <begin position="9"/>
        <end position="332"/>
    </location>
</feature>
<dbReference type="RefSeq" id="WP_307232067.1">
    <property type="nucleotide sequence ID" value="NZ_JAUSTT010000027.1"/>
</dbReference>
<protein>
    <submittedName>
        <fullName evidence="3">Beta-lactamase regulating signal transducer with metallopeptidase domain</fullName>
    </submittedName>
</protein>
<evidence type="ECO:0000313" key="4">
    <source>
        <dbReference type="Proteomes" id="UP001223586"/>
    </source>
</evidence>
<keyword evidence="1" id="KW-1133">Transmembrane helix</keyword>
<feature type="transmembrane region" description="Helical" evidence="1">
    <location>
        <begin position="136"/>
        <end position="157"/>
    </location>
</feature>
<sequence length="509" mass="59164">MAIQLLFLKVMELSIAASVIVLIILLLRRIGGKWLHPWMIYCLWLIVLIKLILPFHIPSTFSIENMTDRYFYQKQYSIGPVLNSAVNAINNIYDGKSEIKKAVRVYKDGALTIDTATIKDPSVVEQYKFGTTMNGILTGCGILWLIGFIIFTTKNIYRNRKFKKLFVNGNVCENEEIIHIFDHCKKELGIKRKIDLMMSGSVIPVIHGILKPCILLPFDCKKNFKTEELRYILLHELQHYKQKDTIVFFIGDMLKAIHWFNPLIQFGMRKMQDDSEVLCDFQVMRLLKKNECIDYGMLLLRQAELNISQFSKSSMSANWFGGHSQLVLRIRKIGIYYQLKPKKIHRIYGTCLLLLMSVTLLTANYIYAEQKAYIEAEPILYAFWLNDHVDPFNRQAINSIAEQMAGLSSVDKDVVLLMTDKKALANTESRTTLLFEQTWPFSIYYSQRPIEVSVKDIREEVQRRELKKGNICIFLKYHFAFTKHFSMSGGRNIILDLKSLERLDNVNLY</sequence>
<organism evidence="3 4">
    <name type="scientific">Bacillus chungangensis</name>
    <dbReference type="NCBI Taxonomy" id="587633"/>
    <lineage>
        <taxon>Bacteria</taxon>
        <taxon>Bacillati</taxon>
        <taxon>Bacillota</taxon>
        <taxon>Bacilli</taxon>
        <taxon>Bacillales</taxon>
        <taxon>Bacillaceae</taxon>
        <taxon>Bacillus</taxon>
    </lineage>
</organism>
<keyword evidence="1" id="KW-0472">Membrane</keyword>
<feature type="transmembrane region" description="Helical" evidence="1">
    <location>
        <begin position="6"/>
        <end position="26"/>
    </location>
</feature>
<evidence type="ECO:0000256" key="1">
    <source>
        <dbReference type="SAM" id="Phobius"/>
    </source>
</evidence>
<dbReference type="InterPro" id="IPR008756">
    <property type="entry name" value="Peptidase_M56"/>
</dbReference>